<dbReference type="Gene3D" id="3.90.79.10">
    <property type="entry name" value="Nucleoside Triphosphate Pyrophosphohydrolase"/>
    <property type="match status" value="1"/>
</dbReference>
<evidence type="ECO:0000256" key="5">
    <source>
        <dbReference type="ARBA" id="ARBA00022723"/>
    </source>
</evidence>
<keyword evidence="7" id="KW-0460">Magnesium</keyword>
<evidence type="ECO:0000313" key="12">
    <source>
        <dbReference type="Proteomes" id="UP001144205"/>
    </source>
</evidence>
<evidence type="ECO:0000256" key="8">
    <source>
        <dbReference type="ARBA" id="ARBA00023027"/>
    </source>
</evidence>
<dbReference type="SUPFAM" id="SSF55811">
    <property type="entry name" value="Nudix"/>
    <property type="match status" value="1"/>
</dbReference>
<evidence type="ECO:0000313" key="11">
    <source>
        <dbReference type="EMBL" id="GKY86198.1"/>
    </source>
</evidence>
<gene>
    <name evidence="11" type="ORF">STA1M1_00670</name>
</gene>
<evidence type="ECO:0000256" key="2">
    <source>
        <dbReference type="ARBA" id="ARBA00001947"/>
    </source>
</evidence>
<protein>
    <recommendedName>
        <fullName evidence="4">NAD(+) diphosphatase</fullName>
        <ecNumber evidence="4">3.6.1.22</ecNumber>
    </recommendedName>
</protein>
<comment type="similarity">
    <text evidence="3">Belongs to the Nudix hydrolase family. NudC subfamily.</text>
</comment>
<comment type="cofactor">
    <cofactor evidence="1">
        <name>Mg(2+)</name>
        <dbReference type="ChEBI" id="CHEBI:18420"/>
    </cofactor>
</comment>
<evidence type="ECO:0000256" key="3">
    <source>
        <dbReference type="ARBA" id="ARBA00009595"/>
    </source>
</evidence>
<feature type="domain" description="Nudix hydrolase" evidence="10">
    <location>
        <begin position="186"/>
        <end position="310"/>
    </location>
</feature>
<dbReference type="PROSITE" id="PS00893">
    <property type="entry name" value="NUDIX_BOX"/>
    <property type="match status" value="1"/>
</dbReference>
<dbReference type="RefSeq" id="WP_281840167.1">
    <property type="nucleotide sequence ID" value="NZ_BROH01000001.1"/>
</dbReference>
<dbReference type="InterPro" id="IPR015797">
    <property type="entry name" value="NUDIX_hydrolase-like_dom_sf"/>
</dbReference>
<dbReference type="Pfam" id="PF00293">
    <property type="entry name" value="NUDIX"/>
    <property type="match status" value="1"/>
</dbReference>
<dbReference type="Gene3D" id="3.90.79.20">
    <property type="match status" value="1"/>
</dbReference>
<dbReference type="NCBIfam" id="NF001299">
    <property type="entry name" value="PRK00241.1"/>
    <property type="match status" value="1"/>
</dbReference>
<dbReference type="InterPro" id="IPR020084">
    <property type="entry name" value="NUDIX_hydrolase_CS"/>
</dbReference>
<keyword evidence="8" id="KW-0520">NAD</keyword>
<dbReference type="PANTHER" id="PTHR42904">
    <property type="entry name" value="NUDIX HYDROLASE, NUDC SUBFAMILY"/>
    <property type="match status" value="1"/>
</dbReference>
<dbReference type="Pfam" id="PF09296">
    <property type="entry name" value="NUDIX-like"/>
    <property type="match status" value="1"/>
</dbReference>
<keyword evidence="12" id="KW-1185">Reference proteome</keyword>
<keyword evidence="6" id="KW-0378">Hydrolase</keyword>
<dbReference type="EC" id="3.6.1.22" evidence="4"/>
<keyword evidence="5" id="KW-0479">Metal-binding</keyword>
<comment type="caution">
    <text evidence="11">The sequence shown here is derived from an EMBL/GenBank/DDBJ whole genome shotgun (WGS) entry which is preliminary data.</text>
</comment>
<evidence type="ECO:0000256" key="1">
    <source>
        <dbReference type="ARBA" id="ARBA00001946"/>
    </source>
</evidence>
<reference evidence="11" key="1">
    <citation type="journal article" date="2023" name="Int. J. Syst. Evol. Microbiol.">
        <title>Sinisalibacter aestuarii sp. nov., isolated from estuarine sediment of the Arakawa River.</title>
        <authorList>
            <person name="Arafat S.T."/>
            <person name="Hirano S."/>
            <person name="Sato A."/>
            <person name="Takeuchi K."/>
            <person name="Yasuda T."/>
            <person name="Terahara T."/>
            <person name="Hamada M."/>
            <person name="Kobayashi T."/>
        </authorList>
    </citation>
    <scope>NUCLEOTIDE SEQUENCE</scope>
    <source>
        <strain evidence="11">B-399</strain>
    </source>
</reference>
<dbReference type="CDD" id="cd03429">
    <property type="entry name" value="NUDIX_NADH_pyrophosphatase_Nudt13"/>
    <property type="match status" value="1"/>
</dbReference>
<dbReference type="Proteomes" id="UP001144205">
    <property type="component" value="Unassembled WGS sequence"/>
</dbReference>
<dbReference type="PANTHER" id="PTHR42904:SF6">
    <property type="entry name" value="NAD-CAPPED RNA HYDROLASE NUDT12"/>
    <property type="match status" value="1"/>
</dbReference>
<dbReference type="PROSITE" id="PS51462">
    <property type="entry name" value="NUDIX"/>
    <property type="match status" value="1"/>
</dbReference>
<evidence type="ECO:0000256" key="6">
    <source>
        <dbReference type="ARBA" id="ARBA00022801"/>
    </source>
</evidence>
<dbReference type="InterPro" id="IPR015375">
    <property type="entry name" value="NADH_PPase-like_N"/>
</dbReference>
<comment type="catalytic activity">
    <reaction evidence="9">
        <text>a 5'-end NAD(+)-phospho-ribonucleoside in mRNA + H2O = a 5'-end phospho-adenosine-phospho-ribonucleoside in mRNA + beta-nicotinamide D-ribonucleotide + 2 H(+)</text>
        <dbReference type="Rhea" id="RHEA:60876"/>
        <dbReference type="Rhea" id="RHEA-COMP:15698"/>
        <dbReference type="Rhea" id="RHEA-COMP:15719"/>
        <dbReference type="ChEBI" id="CHEBI:14649"/>
        <dbReference type="ChEBI" id="CHEBI:15377"/>
        <dbReference type="ChEBI" id="CHEBI:15378"/>
        <dbReference type="ChEBI" id="CHEBI:144029"/>
        <dbReference type="ChEBI" id="CHEBI:144051"/>
    </reaction>
    <physiologicalReaction direction="left-to-right" evidence="9">
        <dbReference type="Rhea" id="RHEA:60877"/>
    </physiologicalReaction>
</comment>
<dbReference type="InterPro" id="IPR049734">
    <property type="entry name" value="NudC-like_C"/>
</dbReference>
<evidence type="ECO:0000259" key="10">
    <source>
        <dbReference type="PROSITE" id="PS51462"/>
    </source>
</evidence>
<dbReference type="InterPro" id="IPR000086">
    <property type="entry name" value="NUDIX_hydrolase_dom"/>
</dbReference>
<evidence type="ECO:0000256" key="4">
    <source>
        <dbReference type="ARBA" id="ARBA00012381"/>
    </source>
</evidence>
<organism evidence="11 12">
    <name type="scientific">Sinisalibacter aestuarii</name>
    <dbReference type="NCBI Taxonomy" id="2949426"/>
    <lineage>
        <taxon>Bacteria</taxon>
        <taxon>Pseudomonadati</taxon>
        <taxon>Pseudomonadota</taxon>
        <taxon>Alphaproteobacteria</taxon>
        <taxon>Rhodobacterales</taxon>
        <taxon>Roseobacteraceae</taxon>
        <taxon>Sinisalibacter</taxon>
    </lineage>
</organism>
<comment type="cofactor">
    <cofactor evidence="2">
        <name>Zn(2+)</name>
        <dbReference type="ChEBI" id="CHEBI:29105"/>
    </cofactor>
</comment>
<evidence type="ECO:0000256" key="9">
    <source>
        <dbReference type="ARBA" id="ARBA00023679"/>
    </source>
</evidence>
<dbReference type="EMBL" id="BROH01000001">
    <property type="protein sequence ID" value="GKY86198.1"/>
    <property type="molecule type" value="Genomic_DNA"/>
</dbReference>
<proteinExistence type="inferred from homology"/>
<dbReference type="InterPro" id="IPR050241">
    <property type="entry name" value="NAD-cap_RNA_hydrolase_NudC"/>
</dbReference>
<dbReference type="Pfam" id="PF09297">
    <property type="entry name" value="Zn_ribbon_NUD"/>
    <property type="match status" value="1"/>
</dbReference>
<evidence type="ECO:0000256" key="7">
    <source>
        <dbReference type="ARBA" id="ARBA00022842"/>
    </source>
</evidence>
<name>A0ABQ5LML6_9RHOB</name>
<accession>A0ABQ5LML6</accession>
<dbReference type="InterPro" id="IPR015376">
    <property type="entry name" value="Znr_NADH_PPase"/>
</dbReference>
<sequence>MKVAEQVSLGGGGLDRRADRRAQAGELWQAPGARVLPLWRGRPLVAGDGTARPLGLATLAPADAFLDEAGGETVYLGEAGAAPLFARDVSGWQPDSEVVLDAGPGRAGADQPAPALTGLPSDARFADLRAVFPALDPFDAECAVTAKGILEWHRTHSFCARCGAPSVAADGGWRRDCPSCARAHFPRTDPVVIMLVTRGNELLIGRSPGWPEGFYSLLAGFMEPGETVAAAVRREVAEETGIAVGEVRLLASQPWPFPASLMIGCIGTTQSTAITLDPKELDDALWIGREELMDVFAGRHPRIATPRRGAIAHFLMKMWLADRLD</sequence>